<evidence type="ECO:0000256" key="2">
    <source>
        <dbReference type="SAM" id="Phobius"/>
    </source>
</evidence>
<feature type="region of interest" description="Disordered" evidence="1">
    <location>
        <begin position="466"/>
        <end position="590"/>
    </location>
</feature>
<feature type="domain" description="AAA+ ATPase" evidence="3">
    <location>
        <begin position="78"/>
        <end position="200"/>
    </location>
</feature>
<evidence type="ECO:0000256" key="1">
    <source>
        <dbReference type="SAM" id="MobiDB-lite"/>
    </source>
</evidence>
<keyword evidence="2" id="KW-0812">Transmembrane</keyword>
<dbReference type="InterPro" id="IPR003593">
    <property type="entry name" value="AAA+_ATPase"/>
</dbReference>
<name>A0AAE3GLF0_9PSEU</name>
<accession>A0AAE3GLF0</accession>
<feature type="compositionally biased region" description="Low complexity" evidence="1">
    <location>
        <begin position="560"/>
        <end position="590"/>
    </location>
</feature>
<dbReference type="Proteomes" id="UP001206128">
    <property type="component" value="Unassembled WGS sequence"/>
</dbReference>
<evidence type="ECO:0000259" key="3">
    <source>
        <dbReference type="SMART" id="SM00382"/>
    </source>
</evidence>
<organism evidence="4 5">
    <name type="scientific">Goodfellowiella coeruleoviolacea</name>
    <dbReference type="NCBI Taxonomy" id="334858"/>
    <lineage>
        <taxon>Bacteria</taxon>
        <taxon>Bacillati</taxon>
        <taxon>Actinomycetota</taxon>
        <taxon>Actinomycetes</taxon>
        <taxon>Pseudonocardiales</taxon>
        <taxon>Pseudonocardiaceae</taxon>
        <taxon>Goodfellowiella</taxon>
    </lineage>
</organism>
<feature type="compositionally biased region" description="Low complexity" evidence="1">
    <location>
        <begin position="540"/>
        <end position="550"/>
    </location>
</feature>
<dbReference type="InterPro" id="IPR027417">
    <property type="entry name" value="P-loop_NTPase"/>
</dbReference>
<keyword evidence="2" id="KW-0472">Membrane</keyword>
<dbReference type="SUPFAM" id="SSF52540">
    <property type="entry name" value="P-loop containing nucleoside triphosphate hydrolases"/>
    <property type="match status" value="1"/>
</dbReference>
<proteinExistence type="predicted"/>
<reference evidence="4" key="1">
    <citation type="submission" date="2022-06" db="EMBL/GenBank/DDBJ databases">
        <title>Genomic Encyclopedia of Archaeal and Bacterial Type Strains, Phase II (KMG-II): from individual species to whole genera.</title>
        <authorList>
            <person name="Goeker M."/>
        </authorList>
    </citation>
    <scope>NUCLEOTIDE SEQUENCE</scope>
    <source>
        <strain evidence="4">DSM 43935</strain>
    </source>
</reference>
<dbReference type="RefSeq" id="WP_253780780.1">
    <property type="nucleotide sequence ID" value="NZ_JAMTCK010000033.1"/>
</dbReference>
<gene>
    <name evidence="4" type="ORF">LX83_007323</name>
</gene>
<evidence type="ECO:0000313" key="4">
    <source>
        <dbReference type="EMBL" id="MCP2170432.1"/>
    </source>
</evidence>
<comment type="caution">
    <text evidence="4">The sequence shown here is derived from an EMBL/GenBank/DDBJ whole genome shotgun (WGS) entry which is preliminary data.</text>
</comment>
<feature type="transmembrane region" description="Helical" evidence="2">
    <location>
        <begin position="608"/>
        <end position="626"/>
    </location>
</feature>
<protein>
    <recommendedName>
        <fullName evidence="3">AAA+ ATPase domain-containing protein</fullName>
    </recommendedName>
</protein>
<evidence type="ECO:0000313" key="5">
    <source>
        <dbReference type="Proteomes" id="UP001206128"/>
    </source>
</evidence>
<dbReference type="SMART" id="SM00382">
    <property type="entry name" value="AAA"/>
    <property type="match status" value="1"/>
</dbReference>
<keyword evidence="5" id="KW-1185">Reference proteome</keyword>
<dbReference type="AlphaFoldDB" id="A0AAE3GLF0"/>
<feature type="compositionally biased region" description="Basic and acidic residues" evidence="1">
    <location>
        <begin position="515"/>
        <end position="531"/>
    </location>
</feature>
<sequence>MNDTGNFGAHVHGHAYSSVVAGHHNLVIDARYGSVNLEFEKERPQPVRRALVSVLPRPSRAPVGRDAEAAALAADIAAGGLIQICGPGGIGKSTLLRHLARTVQTGPDGTVFVSRAHHQVGDLAQEIFEACYETWGYAPSAADLRGFMTGIRVTVYVDDADLAADQLRQLADLVPDATFVLASREASLLGDGVVHDLRGLDRNAAARLMSEALGRPLRDTDQAAMTALWQASGGNPLLLVRAAGLARSVRPGPDGAEIPLPGDVPHLLPSLLAQLDRPAMTVLSLLSTLRDAELATAHIRDLTGERDADGICARLAGLGLAVHGEDGYHCAPGVVAALRSRNASGFPLQWLCQYFTSWASDPATDPTRVARHSRVFERLAGMATEAGQPDLAVALGRAASPTFARSLRFDSWGRILGRGWTAARRQGDRQAEAYFVREESFRSRVTGRHVIAAALAAHAVMLMNRASDPGDAAGQPGLSEAPPEPVPGTPSEPSEDSAAVTDHMTGLDNDASEPVTHDFPDPPHPEFHFDPDPADPGPADPGSTDPGPTGQEPPPHTSYGDSGATDTSAATPGTTPTAPHAPAAAPTAAGPAAGLAGVLSTVVAAGSGLLPLLLLIVIAVIVTTVVNQQDDSPSGIAGTWEDGQGNAVTVRKSGSGSYAVRNQCGEIRLTGSDSHASGTGPLYDRYNCSSPVGQITYSITLSADGSAIELARTAQTEPGVECVTCGTLHLRRTS</sequence>
<dbReference type="Gene3D" id="3.40.50.300">
    <property type="entry name" value="P-loop containing nucleotide triphosphate hydrolases"/>
    <property type="match status" value="1"/>
</dbReference>
<keyword evidence="2" id="KW-1133">Transmembrane helix</keyword>
<dbReference type="EMBL" id="JAMTCK010000033">
    <property type="protein sequence ID" value="MCP2170432.1"/>
    <property type="molecule type" value="Genomic_DNA"/>
</dbReference>